<feature type="domain" description="6-phosphogluconate dehydrogenase NADP-binding" evidence="1">
    <location>
        <begin position="1"/>
        <end position="41"/>
    </location>
</feature>
<dbReference type="SUPFAM" id="SSF48179">
    <property type="entry name" value="6-phosphogluconate dehydrogenase C-terminal domain-like"/>
    <property type="match status" value="1"/>
</dbReference>
<evidence type="ECO:0000259" key="2">
    <source>
        <dbReference type="Pfam" id="PF14833"/>
    </source>
</evidence>
<dbReference type="InterPro" id="IPR029154">
    <property type="entry name" value="HIBADH-like_NADP-bd"/>
</dbReference>
<dbReference type="Gene3D" id="1.10.1040.10">
    <property type="entry name" value="N-(1-d-carboxylethyl)-l-norvaline Dehydrogenase, domain 2"/>
    <property type="match status" value="1"/>
</dbReference>
<dbReference type="Pfam" id="PF03446">
    <property type="entry name" value="NAD_binding_2"/>
    <property type="match status" value="1"/>
</dbReference>
<protein>
    <submittedName>
        <fullName evidence="3">NAD-binding protein</fullName>
    </submittedName>
</protein>
<feature type="domain" description="3-hydroxyisobutyrate dehydrogenase-like NAD-binding" evidence="2">
    <location>
        <begin position="44"/>
        <end position="165"/>
    </location>
</feature>
<dbReference type="RefSeq" id="WP_285524862.1">
    <property type="nucleotide sequence ID" value="NZ_JASNGB010000186.1"/>
</dbReference>
<feature type="non-terminal residue" evidence="3">
    <location>
        <position position="1"/>
    </location>
</feature>
<evidence type="ECO:0000313" key="3">
    <source>
        <dbReference type="EMBL" id="MDL2345352.1"/>
    </source>
</evidence>
<evidence type="ECO:0000259" key="1">
    <source>
        <dbReference type="Pfam" id="PF03446"/>
    </source>
</evidence>
<keyword evidence="4" id="KW-1185">Reference proteome</keyword>
<dbReference type="InterPro" id="IPR006115">
    <property type="entry name" value="6PGDH_NADP-bd"/>
</dbReference>
<dbReference type="SUPFAM" id="SSF51735">
    <property type="entry name" value="NAD(P)-binding Rossmann-fold domains"/>
    <property type="match status" value="1"/>
</dbReference>
<dbReference type="Proteomes" id="UP001302059">
    <property type="component" value="Unassembled WGS sequence"/>
</dbReference>
<sequence length="174" mass="17141">VSGGTAGAQAGTLTVMVGGDAGALEAVRPGLAFAGKVVHVGGTGAGFAVKAVNNALLAVNLWAAGEGLAALARAGVEVAGALEVINASSGRSNASENLIGQRVLTREFPVTFGLGLLAKDAGIAADVVRAAGASAPVLMQTEALFRAAATVVGAGEDHTAALRLIEQMNDKEIR</sequence>
<dbReference type="Gene3D" id="3.40.50.720">
    <property type="entry name" value="NAD(P)-binding Rossmann-like Domain"/>
    <property type="match status" value="1"/>
</dbReference>
<dbReference type="PANTHER" id="PTHR43060:SF15">
    <property type="entry name" value="3-HYDROXYISOBUTYRATE DEHYDROGENASE-LIKE 1, MITOCHONDRIAL-RELATED"/>
    <property type="match status" value="1"/>
</dbReference>
<name>A0ABT7JJW2_9DEIO</name>
<dbReference type="Pfam" id="PF14833">
    <property type="entry name" value="NAD_binding_11"/>
    <property type="match status" value="1"/>
</dbReference>
<dbReference type="EMBL" id="JASNGB010000186">
    <property type="protein sequence ID" value="MDL2345352.1"/>
    <property type="molecule type" value="Genomic_DNA"/>
</dbReference>
<dbReference type="InterPro" id="IPR013328">
    <property type="entry name" value="6PGD_dom2"/>
</dbReference>
<reference evidence="3 4" key="1">
    <citation type="submission" date="2023-05" db="EMBL/GenBank/DDBJ databases">
        <authorList>
            <person name="Gao F."/>
        </authorList>
    </citation>
    <scope>NUCLEOTIDE SEQUENCE [LARGE SCALE GENOMIC DNA]</scope>
    <source>
        <strain evidence="3 4">MIMF12</strain>
    </source>
</reference>
<evidence type="ECO:0000313" key="4">
    <source>
        <dbReference type="Proteomes" id="UP001302059"/>
    </source>
</evidence>
<proteinExistence type="predicted"/>
<dbReference type="InterPro" id="IPR036291">
    <property type="entry name" value="NAD(P)-bd_dom_sf"/>
</dbReference>
<gene>
    <name evidence="3" type="ORF">QOL99_14515</name>
</gene>
<organism evidence="3 4">
    <name type="scientific">Deinococcus rhizophilus</name>
    <dbReference type="NCBI Taxonomy" id="3049544"/>
    <lineage>
        <taxon>Bacteria</taxon>
        <taxon>Thermotogati</taxon>
        <taxon>Deinococcota</taxon>
        <taxon>Deinococci</taxon>
        <taxon>Deinococcales</taxon>
        <taxon>Deinococcaceae</taxon>
        <taxon>Deinococcus</taxon>
    </lineage>
</organism>
<comment type="caution">
    <text evidence="3">The sequence shown here is derived from an EMBL/GenBank/DDBJ whole genome shotgun (WGS) entry which is preliminary data.</text>
</comment>
<dbReference type="InterPro" id="IPR008927">
    <property type="entry name" value="6-PGluconate_DH-like_C_sf"/>
</dbReference>
<accession>A0ABT7JJW2</accession>
<dbReference type="PANTHER" id="PTHR43060">
    <property type="entry name" value="3-HYDROXYISOBUTYRATE DEHYDROGENASE-LIKE 1, MITOCHONDRIAL-RELATED"/>
    <property type="match status" value="1"/>
</dbReference>